<dbReference type="AlphaFoldDB" id="G3PJ47"/>
<sequence length="273" mass="30682">MGNVRSSLVASVSVSCVYLIYVHIYCSHKLLQTNVLNERLPSFVYLYVKYVARAATRRTGRLHAATAGKRDVVYTLLGCRLETPLLRRFCGAAGYGRDYPDTEYRDVPMCFPEILFRRLLLVVLTDENFALSPAGLFCVRQSLKTLQPVDELKKGPFVLQVRVQEYRQVDTGVEVDIRLAATSRTGSPVWESVLTLLSKNGAHKPVRSVPKNAHECEPDGPVKEIEVGVPRTTGLQCVWFFSDFCPYRLLSLSARLFGSRSQTVPSLWMLSVC</sequence>
<evidence type="ECO:0000256" key="1">
    <source>
        <dbReference type="SAM" id="Phobius"/>
    </source>
</evidence>
<reference evidence="2" key="2">
    <citation type="submission" date="2024-04" db="UniProtKB">
        <authorList>
            <consortium name="Ensembl"/>
        </authorList>
    </citation>
    <scope>IDENTIFICATION</scope>
</reference>
<organism evidence="2">
    <name type="scientific">Gasterosteus aculeatus</name>
    <name type="common">Three-spined stickleback</name>
    <dbReference type="NCBI Taxonomy" id="69293"/>
    <lineage>
        <taxon>Eukaryota</taxon>
        <taxon>Metazoa</taxon>
        <taxon>Chordata</taxon>
        <taxon>Craniata</taxon>
        <taxon>Vertebrata</taxon>
        <taxon>Euteleostomi</taxon>
        <taxon>Actinopterygii</taxon>
        <taxon>Neopterygii</taxon>
        <taxon>Teleostei</taxon>
        <taxon>Neoteleostei</taxon>
        <taxon>Acanthomorphata</taxon>
        <taxon>Eupercaria</taxon>
        <taxon>Perciformes</taxon>
        <taxon>Cottioidei</taxon>
        <taxon>Gasterosteales</taxon>
        <taxon>Gasterosteidae</taxon>
        <taxon>Gasterosteus</taxon>
    </lineage>
</organism>
<dbReference type="OMA" id="GWDYPDS"/>
<dbReference type="Ensembl" id="ENSGACT00000017660.1">
    <property type="protein sequence ID" value="ENSGACP00000017626.1"/>
    <property type="gene ID" value="ENSGACG00000013338.1"/>
</dbReference>
<dbReference type="Bgee" id="ENSGACG00000013338">
    <property type="expression patterns" value="Expressed in intestinal epithelial cell and 3 other cell types or tissues"/>
</dbReference>
<evidence type="ECO:0000313" key="2">
    <source>
        <dbReference type="Ensembl" id="ENSGACP00000017626.1"/>
    </source>
</evidence>
<protein>
    <submittedName>
        <fullName evidence="2">Si:ch211-12e13.1</fullName>
    </submittedName>
</protein>
<dbReference type="Gene3D" id="3.10.129.10">
    <property type="entry name" value="Hotdog Thioesterase"/>
    <property type="match status" value="1"/>
</dbReference>
<name>G3PJ47_GASAC</name>
<feature type="transmembrane region" description="Helical" evidence="1">
    <location>
        <begin position="7"/>
        <end position="25"/>
    </location>
</feature>
<proteinExistence type="predicted"/>
<accession>G3PJ47</accession>
<keyword evidence="1" id="KW-1133">Transmembrane helix</keyword>
<dbReference type="PROSITE" id="PS51257">
    <property type="entry name" value="PROKAR_LIPOPROTEIN"/>
    <property type="match status" value="1"/>
</dbReference>
<reference evidence="2" key="1">
    <citation type="submission" date="2006-01" db="EMBL/GenBank/DDBJ databases">
        <authorList>
            <person name="Lindblad-Toh K."/>
            <person name="Mauceli E."/>
            <person name="Grabherr M."/>
            <person name="Chang J.L."/>
            <person name="Lander E.S."/>
        </authorList>
    </citation>
    <scope>NUCLEOTIDE SEQUENCE [LARGE SCALE GENOMIC DNA]</scope>
</reference>
<keyword evidence="1" id="KW-0472">Membrane</keyword>
<keyword evidence="1" id="KW-0812">Transmembrane</keyword>
<dbReference type="InParanoid" id="G3PJ47"/>
<dbReference type="eggNOG" id="ENOG502S07V">
    <property type="taxonomic scope" value="Eukaryota"/>
</dbReference>